<dbReference type="InterPro" id="IPR003691">
    <property type="entry name" value="FluC"/>
</dbReference>
<dbReference type="AlphaFoldDB" id="A0A2T5GFU1"/>
<evidence type="ECO:0000256" key="6">
    <source>
        <dbReference type="ARBA" id="ARBA00023053"/>
    </source>
</evidence>
<dbReference type="Pfam" id="PF02537">
    <property type="entry name" value="CRCB"/>
    <property type="match status" value="1"/>
</dbReference>
<evidence type="ECO:0000256" key="1">
    <source>
        <dbReference type="ARBA" id="ARBA00004651"/>
    </source>
</evidence>
<comment type="subcellular location">
    <subcellularLocation>
        <location evidence="1">Cell membrane</location>
        <topology evidence="1">Multi-pass membrane protein</topology>
    </subcellularLocation>
</comment>
<name>A0A2T5GFU1_9SPHN</name>
<dbReference type="GO" id="GO:0034220">
    <property type="term" value="P:monoatomic ion transmembrane transport"/>
    <property type="evidence" value="ECO:0007669"/>
    <property type="project" value="UniProtKB-KW"/>
</dbReference>
<dbReference type="EMBL" id="QAOG01000010">
    <property type="protein sequence ID" value="PTQ58196.1"/>
    <property type="molecule type" value="Genomic_DNA"/>
</dbReference>
<keyword evidence="7" id="KW-0813">Transport</keyword>
<keyword evidence="3" id="KW-0997">Cell inner membrane</keyword>
<feature type="transmembrane region" description="Helical" evidence="12">
    <location>
        <begin position="35"/>
        <end position="57"/>
    </location>
</feature>
<accession>A0A2T5GFU1</accession>
<evidence type="ECO:0000256" key="12">
    <source>
        <dbReference type="RuleBase" id="RU004340"/>
    </source>
</evidence>
<evidence type="ECO:0000256" key="8">
    <source>
        <dbReference type="ARBA" id="ARBA00023136"/>
    </source>
</evidence>
<evidence type="ECO:0000256" key="5">
    <source>
        <dbReference type="ARBA" id="ARBA00022989"/>
    </source>
</evidence>
<protein>
    <recommendedName>
        <fullName evidence="12">Fluoride-specific ion channel</fullName>
    </recommendedName>
</protein>
<keyword evidence="5 12" id="KW-1133">Transmembrane helix</keyword>
<evidence type="ECO:0000256" key="2">
    <source>
        <dbReference type="ARBA" id="ARBA00022475"/>
    </source>
</evidence>
<evidence type="ECO:0000256" key="9">
    <source>
        <dbReference type="ARBA" id="ARBA00023303"/>
    </source>
</evidence>
<evidence type="ECO:0000256" key="4">
    <source>
        <dbReference type="ARBA" id="ARBA00022692"/>
    </source>
</evidence>
<evidence type="ECO:0000256" key="7">
    <source>
        <dbReference type="ARBA" id="ARBA00023065"/>
    </source>
</evidence>
<dbReference type="Proteomes" id="UP000244189">
    <property type="component" value="Unassembled WGS sequence"/>
</dbReference>
<evidence type="ECO:0000256" key="11">
    <source>
        <dbReference type="ARBA" id="ARBA00035585"/>
    </source>
</evidence>
<keyword evidence="6" id="KW-0915">Sodium</keyword>
<reference evidence="13 14" key="1">
    <citation type="submission" date="2018-04" db="EMBL/GenBank/DDBJ databases">
        <title>Genomic Encyclopedia of Type Strains, Phase III (KMG-III): the genomes of soil and plant-associated and newly described type strains.</title>
        <authorList>
            <person name="Whitman W."/>
        </authorList>
    </citation>
    <scope>NUCLEOTIDE SEQUENCE [LARGE SCALE GENOMIC DNA]</scope>
    <source>
        <strain evidence="13 14">MA101b</strain>
    </source>
</reference>
<evidence type="ECO:0000313" key="13">
    <source>
        <dbReference type="EMBL" id="PTQ58196.1"/>
    </source>
</evidence>
<comment type="similarity">
    <text evidence="10 12">Belongs to the fluoride channel Fluc/FEX (TC 1.A.43) family.</text>
</comment>
<keyword evidence="2" id="KW-1003">Cell membrane</keyword>
<keyword evidence="4 12" id="KW-0812">Transmembrane</keyword>
<sequence length="90" mass="9532">MGPYLIMFAGTGSDGMLRYGLNGLSLRLFGPDLPIGTPIINVLGSFLMGLLDGWFLLRSGSSRGWRLFLTTGGLGGVTTFSTFSLEAALL</sequence>
<evidence type="ECO:0000256" key="10">
    <source>
        <dbReference type="ARBA" id="ARBA00035120"/>
    </source>
</evidence>
<gene>
    <name evidence="13" type="ORF">C8J26_3965</name>
</gene>
<keyword evidence="8 12" id="KW-0472">Membrane</keyword>
<comment type="caution">
    <text evidence="13">The sequence shown here is derived from an EMBL/GenBank/DDBJ whole genome shotgun (WGS) entry which is preliminary data.</text>
</comment>
<comment type="function">
    <text evidence="12">Important for reducing fluoride concentration in the cell, thus reducing its toxicity.</text>
</comment>
<evidence type="ECO:0000256" key="3">
    <source>
        <dbReference type="ARBA" id="ARBA00022519"/>
    </source>
</evidence>
<evidence type="ECO:0000313" key="14">
    <source>
        <dbReference type="Proteomes" id="UP000244189"/>
    </source>
</evidence>
<comment type="catalytic activity">
    <reaction evidence="11">
        <text>fluoride(in) = fluoride(out)</text>
        <dbReference type="Rhea" id="RHEA:76159"/>
        <dbReference type="ChEBI" id="CHEBI:17051"/>
    </reaction>
    <physiologicalReaction direction="left-to-right" evidence="11">
        <dbReference type="Rhea" id="RHEA:76160"/>
    </physiologicalReaction>
</comment>
<keyword evidence="14" id="KW-1185">Reference proteome</keyword>
<comment type="caution">
    <text evidence="12">Lacks conserved residue(s) required for the propagation of feature annotation.</text>
</comment>
<dbReference type="GO" id="GO:0005886">
    <property type="term" value="C:plasma membrane"/>
    <property type="evidence" value="ECO:0007669"/>
    <property type="project" value="UniProtKB-SubCell"/>
</dbReference>
<keyword evidence="7" id="KW-0406">Ion transport</keyword>
<proteinExistence type="inferred from homology"/>
<organism evidence="13 14">
    <name type="scientific">Sphingomonas aurantiaca</name>
    <dbReference type="NCBI Taxonomy" id="185949"/>
    <lineage>
        <taxon>Bacteria</taxon>
        <taxon>Pseudomonadati</taxon>
        <taxon>Pseudomonadota</taxon>
        <taxon>Alphaproteobacteria</taxon>
        <taxon>Sphingomonadales</taxon>
        <taxon>Sphingomonadaceae</taxon>
        <taxon>Sphingomonas</taxon>
    </lineage>
</organism>
<keyword evidence="9" id="KW-0407">Ion channel</keyword>